<protein>
    <submittedName>
        <fullName evidence="6">Patatin-like phospholipase family protein</fullName>
    </submittedName>
</protein>
<evidence type="ECO:0000313" key="6">
    <source>
        <dbReference type="EMBL" id="MBC8336469.1"/>
    </source>
</evidence>
<keyword evidence="1 4" id="KW-0378">Hydrolase</keyword>
<gene>
    <name evidence="6" type="ORF">H8E29_14485</name>
</gene>
<sequence>MKEIAVALGGGGAKGNAHIGVLRRLEQEGYHIAAVAGTSFGGLVGAIYAAGYSPDEIETLFAAVDQSKLYHLGLHSQPSLFGIGKVHRWLDEVLGEKTFEDARIPCALTAADLHRNAEVSIQTGTLKNAILATIAIPGIFPPIELDGHYLVDGGVLNPVPVSLARELAPGLPVVAVALSSSLSPATLYHLPESFSSAIPELITRRLSRMNIAQAMNIFLQSVDMSYRSITELRLKSEPPDILIRPAVGEIGMLDQVVVADIVRLGEEATEIILPELARITRRPWDFVQELFGRNRS</sequence>
<dbReference type="PROSITE" id="PS51635">
    <property type="entry name" value="PNPLA"/>
    <property type="match status" value="1"/>
</dbReference>
<feature type="short sequence motif" description="GXSXG" evidence="4">
    <location>
        <begin position="37"/>
        <end position="41"/>
    </location>
</feature>
<dbReference type="Pfam" id="PF01734">
    <property type="entry name" value="Patatin"/>
    <property type="match status" value="1"/>
</dbReference>
<dbReference type="GO" id="GO:0016787">
    <property type="term" value="F:hydrolase activity"/>
    <property type="evidence" value="ECO:0007669"/>
    <property type="project" value="UniProtKB-UniRule"/>
</dbReference>
<dbReference type="Gene3D" id="3.40.1090.10">
    <property type="entry name" value="Cytosolic phospholipase A2 catalytic domain"/>
    <property type="match status" value="2"/>
</dbReference>
<accession>A0A8J6NQE6</accession>
<reference evidence="6 7" key="1">
    <citation type="submission" date="2020-08" db="EMBL/GenBank/DDBJ databases">
        <title>Bridging the membrane lipid divide: bacteria of the FCB group superphylum have the potential to synthesize archaeal ether lipids.</title>
        <authorList>
            <person name="Villanueva L."/>
            <person name="Von Meijenfeldt F.A.B."/>
            <person name="Westbye A.B."/>
            <person name="Yadav S."/>
            <person name="Hopmans E.C."/>
            <person name="Dutilh B.E."/>
            <person name="Sinninghe Damste J.S."/>
        </authorList>
    </citation>
    <scope>NUCLEOTIDE SEQUENCE [LARGE SCALE GENOMIC DNA]</scope>
    <source>
        <strain evidence="6">NIOZ-UU36</strain>
    </source>
</reference>
<evidence type="ECO:0000256" key="3">
    <source>
        <dbReference type="ARBA" id="ARBA00023098"/>
    </source>
</evidence>
<dbReference type="CDD" id="cd07205">
    <property type="entry name" value="Pat_PNPLA6_PNPLA7_NTE1_like"/>
    <property type="match status" value="1"/>
</dbReference>
<dbReference type="EMBL" id="JACNJN010000163">
    <property type="protein sequence ID" value="MBC8336469.1"/>
    <property type="molecule type" value="Genomic_DNA"/>
</dbReference>
<keyword evidence="3 4" id="KW-0443">Lipid metabolism</keyword>
<evidence type="ECO:0000256" key="4">
    <source>
        <dbReference type="PROSITE-ProRule" id="PRU01161"/>
    </source>
</evidence>
<feature type="domain" description="PNPLA" evidence="5">
    <location>
        <begin position="6"/>
        <end position="165"/>
    </location>
</feature>
<organism evidence="6 7">
    <name type="scientific">Candidatus Desulfolinea nitratireducens</name>
    <dbReference type="NCBI Taxonomy" id="2841698"/>
    <lineage>
        <taxon>Bacteria</taxon>
        <taxon>Bacillati</taxon>
        <taxon>Chloroflexota</taxon>
        <taxon>Anaerolineae</taxon>
        <taxon>Anaerolineales</taxon>
        <taxon>Anaerolineales incertae sedis</taxon>
        <taxon>Candidatus Desulfolinea</taxon>
    </lineage>
</organism>
<comment type="caution">
    <text evidence="6">The sequence shown here is derived from an EMBL/GenBank/DDBJ whole genome shotgun (WGS) entry which is preliminary data.</text>
</comment>
<dbReference type="SUPFAM" id="SSF52151">
    <property type="entry name" value="FabD/lysophospholipase-like"/>
    <property type="match status" value="1"/>
</dbReference>
<dbReference type="GO" id="GO:0016042">
    <property type="term" value="P:lipid catabolic process"/>
    <property type="evidence" value="ECO:0007669"/>
    <property type="project" value="UniProtKB-UniRule"/>
</dbReference>
<dbReference type="InterPro" id="IPR050301">
    <property type="entry name" value="NTE"/>
</dbReference>
<dbReference type="Proteomes" id="UP000614469">
    <property type="component" value="Unassembled WGS sequence"/>
</dbReference>
<feature type="short sequence motif" description="GXGXXG" evidence="4">
    <location>
        <begin position="10"/>
        <end position="15"/>
    </location>
</feature>
<evidence type="ECO:0000259" key="5">
    <source>
        <dbReference type="PROSITE" id="PS51635"/>
    </source>
</evidence>
<dbReference type="InterPro" id="IPR002641">
    <property type="entry name" value="PNPLA_dom"/>
</dbReference>
<evidence type="ECO:0000256" key="2">
    <source>
        <dbReference type="ARBA" id="ARBA00022963"/>
    </source>
</evidence>
<dbReference type="InterPro" id="IPR016035">
    <property type="entry name" value="Acyl_Trfase/lysoPLipase"/>
</dbReference>
<evidence type="ECO:0000256" key="1">
    <source>
        <dbReference type="ARBA" id="ARBA00022801"/>
    </source>
</evidence>
<proteinExistence type="predicted"/>
<feature type="short sequence motif" description="DGA/G" evidence="4">
    <location>
        <begin position="152"/>
        <end position="154"/>
    </location>
</feature>
<name>A0A8J6NQE6_9CHLR</name>
<dbReference type="AlphaFoldDB" id="A0A8J6NQE6"/>
<dbReference type="PANTHER" id="PTHR14226:SF76">
    <property type="entry name" value="NTE FAMILY PROTEIN RSSA"/>
    <property type="match status" value="1"/>
</dbReference>
<feature type="active site" description="Nucleophile" evidence="4">
    <location>
        <position position="39"/>
    </location>
</feature>
<dbReference type="PANTHER" id="PTHR14226">
    <property type="entry name" value="NEUROPATHY TARGET ESTERASE/SWISS CHEESE D.MELANOGASTER"/>
    <property type="match status" value="1"/>
</dbReference>
<feature type="active site" description="Proton acceptor" evidence="4">
    <location>
        <position position="152"/>
    </location>
</feature>
<evidence type="ECO:0000313" key="7">
    <source>
        <dbReference type="Proteomes" id="UP000614469"/>
    </source>
</evidence>
<keyword evidence="2 4" id="KW-0442">Lipid degradation</keyword>